<reference evidence="3" key="1">
    <citation type="submission" date="2019-08" db="EMBL/GenBank/DDBJ databases">
        <authorList>
            <person name="Kucharzyk K."/>
            <person name="Murdoch R.W."/>
            <person name="Higgins S."/>
            <person name="Loffler F."/>
        </authorList>
    </citation>
    <scope>NUCLEOTIDE SEQUENCE</scope>
</reference>
<dbReference type="GO" id="GO:0005737">
    <property type="term" value="C:cytoplasm"/>
    <property type="evidence" value="ECO:0007669"/>
    <property type="project" value="TreeGrafter"/>
</dbReference>
<dbReference type="SMART" id="SM00471">
    <property type="entry name" value="HDc"/>
    <property type="match status" value="1"/>
</dbReference>
<accession>A0A645IB92</accession>
<evidence type="ECO:0000259" key="2">
    <source>
        <dbReference type="SMART" id="SM00471"/>
    </source>
</evidence>
<dbReference type="GO" id="GO:0002953">
    <property type="term" value="F:5'-deoxynucleotidase activity"/>
    <property type="evidence" value="ECO:0007669"/>
    <property type="project" value="UniProtKB-EC"/>
</dbReference>
<gene>
    <name evidence="3" type="primary">yfbR_11</name>
    <name evidence="3" type="ORF">SDC9_195801</name>
</gene>
<dbReference type="SUPFAM" id="SSF109604">
    <property type="entry name" value="HD-domain/PDEase-like"/>
    <property type="match status" value="1"/>
</dbReference>
<keyword evidence="1 3" id="KW-0378">Hydrolase</keyword>
<evidence type="ECO:0000313" key="3">
    <source>
        <dbReference type="EMBL" id="MPN48196.1"/>
    </source>
</evidence>
<dbReference type="InterPro" id="IPR003607">
    <property type="entry name" value="HD/PDEase_dom"/>
</dbReference>
<dbReference type="Pfam" id="PF12917">
    <property type="entry name" value="YfbR-like"/>
    <property type="match status" value="1"/>
</dbReference>
<feature type="domain" description="HD/PDEase" evidence="2">
    <location>
        <begin position="25"/>
        <end position="149"/>
    </location>
</feature>
<name>A0A645IB92_9ZZZZ</name>
<evidence type="ECO:0000256" key="1">
    <source>
        <dbReference type="ARBA" id="ARBA00022801"/>
    </source>
</evidence>
<dbReference type="EC" id="3.1.3.89" evidence="3"/>
<sequence length="193" mass="21942">MAFHFFAYLSRMRFINRWGLMRNTMPENDMEHAMQCAMIAHGLALIGNTRYGRQYKPEHVMALALYHDASEVITGDLPTPIKYNNPAIKAEYKKIEALASSRLLSMLPKDIMPAYSELITPDTSNEEWRLVKAADRLCAYIKCLEEAKAGNAEFREAQAGIEASVYAIDLPEVQDFIKEFIPGFAMTLDQISR</sequence>
<dbReference type="PANTHER" id="PTHR11845">
    <property type="entry name" value="5'-DEOXYNUCLEOTIDASE HDDC2"/>
    <property type="match status" value="1"/>
</dbReference>
<dbReference type="NCBIfam" id="NF003009">
    <property type="entry name" value="PRK03826.1"/>
    <property type="match status" value="1"/>
</dbReference>
<dbReference type="PANTHER" id="PTHR11845:SF13">
    <property type="entry name" value="5'-DEOXYNUCLEOTIDASE HDDC2"/>
    <property type="match status" value="1"/>
</dbReference>
<dbReference type="Gene3D" id="1.10.3210.10">
    <property type="entry name" value="Hypothetical protein af1432"/>
    <property type="match status" value="1"/>
</dbReference>
<organism evidence="3">
    <name type="scientific">bioreactor metagenome</name>
    <dbReference type="NCBI Taxonomy" id="1076179"/>
    <lineage>
        <taxon>unclassified sequences</taxon>
        <taxon>metagenomes</taxon>
        <taxon>ecological metagenomes</taxon>
    </lineage>
</organism>
<comment type="caution">
    <text evidence="3">The sequence shown here is derived from an EMBL/GenBank/DDBJ whole genome shotgun (WGS) entry which is preliminary data.</text>
</comment>
<dbReference type="AlphaFoldDB" id="A0A645IB92"/>
<protein>
    <submittedName>
        <fullName evidence="3">5'-deoxynucleotidase YfbR</fullName>
        <ecNumber evidence="3">3.1.3.89</ecNumber>
    </submittedName>
</protein>
<dbReference type="InterPro" id="IPR039356">
    <property type="entry name" value="YfbR/HDDC2"/>
</dbReference>
<proteinExistence type="predicted"/>
<dbReference type="EMBL" id="VSSQ01110291">
    <property type="protein sequence ID" value="MPN48196.1"/>
    <property type="molecule type" value="Genomic_DNA"/>
</dbReference>